<evidence type="ECO:0000313" key="5">
    <source>
        <dbReference type="Proteomes" id="UP000679629"/>
    </source>
</evidence>
<accession>A0ABX8G2B5</accession>
<dbReference type="InterPro" id="IPR015421">
    <property type="entry name" value="PyrdxlP-dep_Trfase_major"/>
</dbReference>
<keyword evidence="4" id="KW-0808">Transferase</keyword>
<dbReference type="PANTHER" id="PTHR43094">
    <property type="entry name" value="AMINOTRANSFERASE"/>
    <property type="match status" value="1"/>
</dbReference>
<dbReference type="CDD" id="cd00610">
    <property type="entry name" value="OAT_like"/>
    <property type="match status" value="1"/>
</dbReference>
<gene>
    <name evidence="4" type="ORF">KJK29_36525</name>
</gene>
<evidence type="ECO:0000256" key="2">
    <source>
        <dbReference type="ARBA" id="ARBA00022898"/>
    </source>
</evidence>
<organism evidence="4 5">
    <name type="scientific">Streptomyces koelreuteriae</name>
    <dbReference type="NCBI Taxonomy" id="2838015"/>
    <lineage>
        <taxon>Bacteria</taxon>
        <taxon>Bacillati</taxon>
        <taxon>Actinomycetota</taxon>
        <taxon>Actinomycetes</taxon>
        <taxon>Kitasatosporales</taxon>
        <taxon>Streptomycetaceae</taxon>
        <taxon>Streptomyces</taxon>
    </lineage>
</organism>
<keyword evidence="4" id="KW-0032">Aminotransferase</keyword>
<dbReference type="Gene3D" id="3.90.1150.10">
    <property type="entry name" value="Aspartate Aminotransferase, domain 1"/>
    <property type="match status" value="1"/>
</dbReference>
<proteinExistence type="inferred from homology"/>
<dbReference type="InterPro" id="IPR015424">
    <property type="entry name" value="PyrdxlP-dep_Trfase"/>
</dbReference>
<comment type="similarity">
    <text evidence="1 3">Belongs to the class-III pyridoxal-phosphate-dependent aminotransferase family.</text>
</comment>
<sequence>MTISTQAPAGELSATAARHLLLNMTPNGSLGRSGENLFVVRRGEGPYVDDADGKRYIDGLSGLYCCQLGYSYAPEFAEAADRQLRELCFSPLWSSSAHPTAIELSERLARIAPVDIEHTFFSGGGAEAVETAWKIARRYHALRGEAGRTKAIARRGAYHGLTLGALSLTDDPGLREPYGPGAIETRFVSNTNRFGLAPEAPGAPEAPERMDDETFTSHLLAELEAAILAEGPDTVAMLIAEPVQNRGGCITPPEGYWPGLRALADRYGFLLVTDEVITAFGRLGEWFGGDLYGARPDIVTVAKGITAGYAPMGATLVSDRVTEVINRPGAVLNHGYTFAGHPLSAAIALRSLDIMERDRILDNVRGHQAHLARRMDALTDLPIVGDVRGAGFFYAVELTGDLDDGGFGDTARTALVADLIPRRLREAGLLARVYNRAAPLVQIAPPLISDRELLDRIGDIIAATLDEASARL</sequence>
<dbReference type="Gene3D" id="3.40.640.10">
    <property type="entry name" value="Type I PLP-dependent aspartate aminotransferase-like (Major domain)"/>
    <property type="match status" value="1"/>
</dbReference>
<dbReference type="InterPro" id="IPR015422">
    <property type="entry name" value="PyrdxlP-dep_Trfase_small"/>
</dbReference>
<evidence type="ECO:0000256" key="1">
    <source>
        <dbReference type="ARBA" id="ARBA00008954"/>
    </source>
</evidence>
<dbReference type="InterPro" id="IPR049704">
    <property type="entry name" value="Aminotrans_3_PPA_site"/>
</dbReference>
<protein>
    <submittedName>
        <fullName evidence="4">Aminotransferase class III-fold pyridoxal phosphate-dependent enzyme</fullName>
    </submittedName>
</protein>
<dbReference type="Pfam" id="PF00202">
    <property type="entry name" value="Aminotran_3"/>
    <property type="match status" value="1"/>
</dbReference>
<dbReference type="Proteomes" id="UP000679629">
    <property type="component" value="Chromosome"/>
</dbReference>
<dbReference type="PROSITE" id="PS00600">
    <property type="entry name" value="AA_TRANSFER_CLASS_3"/>
    <property type="match status" value="1"/>
</dbReference>
<keyword evidence="2 3" id="KW-0663">Pyridoxal phosphate</keyword>
<dbReference type="SUPFAM" id="SSF53383">
    <property type="entry name" value="PLP-dependent transferases"/>
    <property type="match status" value="1"/>
</dbReference>
<dbReference type="PANTHER" id="PTHR43094:SF1">
    <property type="entry name" value="AMINOTRANSFERASE CLASS-III"/>
    <property type="match status" value="1"/>
</dbReference>
<dbReference type="GO" id="GO:0008483">
    <property type="term" value="F:transaminase activity"/>
    <property type="evidence" value="ECO:0007669"/>
    <property type="project" value="UniProtKB-KW"/>
</dbReference>
<reference evidence="5" key="1">
    <citation type="submission" date="2021-05" db="EMBL/GenBank/DDBJ databases">
        <title>Direct Submission.</title>
        <authorList>
            <person name="Li K."/>
            <person name="Gao J."/>
        </authorList>
    </citation>
    <scope>NUCLEOTIDE SEQUENCE [LARGE SCALE GENOMIC DNA]</scope>
    <source>
        <strain evidence="5">MG62</strain>
    </source>
</reference>
<dbReference type="EMBL" id="CP075896">
    <property type="protein sequence ID" value="QWB27668.1"/>
    <property type="molecule type" value="Genomic_DNA"/>
</dbReference>
<keyword evidence="5" id="KW-1185">Reference proteome</keyword>
<name>A0ABX8G2B5_9ACTN</name>
<evidence type="ECO:0000313" key="4">
    <source>
        <dbReference type="EMBL" id="QWB27668.1"/>
    </source>
</evidence>
<dbReference type="InterPro" id="IPR005814">
    <property type="entry name" value="Aminotrans_3"/>
</dbReference>
<evidence type="ECO:0000256" key="3">
    <source>
        <dbReference type="RuleBase" id="RU003560"/>
    </source>
</evidence>
<dbReference type="RefSeq" id="WP_215123538.1">
    <property type="nucleotide sequence ID" value="NZ_CP075896.1"/>
</dbReference>